<gene>
    <name evidence="2" type="ORF">ATY39_17260</name>
</gene>
<protein>
    <submittedName>
        <fullName evidence="2">Uncharacterized protein</fullName>
    </submittedName>
</protein>
<sequence>MKHANFKEILKEVFLLSEEKIAHQFAHQKTEKNDDKPLVQQQSTDTNQSSNLIIYKTSNTNNNIYKAVQQEIEEDALKNNTREYVSKFATNDYQLKFYDLIDMMHFLDK</sequence>
<dbReference type="EMBL" id="CP014807">
    <property type="protein sequence ID" value="AMX01172.1"/>
    <property type="molecule type" value="Genomic_DNA"/>
</dbReference>
<evidence type="ECO:0000256" key="1">
    <source>
        <dbReference type="SAM" id="MobiDB-lite"/>
    </source>
</evidence>
<evidence type="ECO:0000313" key="3">
    <source>
        <dbReference type="Proteomes" id="UP000076021"/>
    </source>
</evidence>
<name>A0A143HIS5_9BACL</name>
<feature type="region of interest" description="Disordered" evidence="1">
    <location>
        <begin position="26"/>
        <end position="46"/>
    </location>
</feature>
<dbReference type="AlphaFoldDB" id="A0A143HIS5"/>
<reference evidence="3" key="2">
    <citation type="submission" date="2016-03" db="EMBL/GenBank/DDBJ databases">
        <authorList>
            <person name="Ploux O."/>
        </authorList>
    </citation>
    <scope>NUCLEOTIDE SEQUENCE [LARGE SCALE GENOMIC DNA]</scope>
    <source>
        <strain evidence="3">PP9</strain>
        <plasmid evidence="3">Plasmid ppp9</plasmid>
    </source>
</reference>
<proteinExistence type="predicted"/>
<keyword evidence="2" id="KW-0614">Plasmid</keyword>
<geneLocation type="plasmid" evidence="3">
    <name>ppp9</name>
</geneLocation>
<reference evidence="2 3" key="1">
    <citation type="journal article" date="2016" name="Genome Announc.">
        <title>Whole-Genome Sequence of Rummeliibacillus stabekisii Strain PP9 Isolated from Antarctic Soil.</title>
        <authorList>
            <person name="da Mota F.F."/>
            <person name="Vollu R.E."/>
            <person name="Jurelevicius D."/>
            <person name="Seldin L."/>
        </authorList>
    </citation>
    <scope>NUCLEOTIDE SEQUENCE [LARGE SCALE GENOMIC DNA]</scope>
    <source>
        <strain evidence="2 3">PP9</strain>
        <plasmid evidence="3">Plasmid ppp9</plasmid>
    </source>
</reference>
<dbReference type="Proteomes" id="UP000076021">
    <property type="component" value="Plasmid pPP9"/>
</dbReference>
<evidence type="ECO:0000313" key="2">
    <source>
        <dbReference type="EMBL" id="AMX01172.1"/>
    </source>
</evidence>
<keyword evidence="3" id="KW-1185">Reference proteome</keyword>
<organism evidence="2 3">
    <name type="scientific">Rummeliibacillus stabekisii</name>
    <dbReference type="NCBI Taxonomy" id="241244"/>
    <lineage>
        <taxon>Bacteria</taxon>
        <taxon>Bacillati</taxon>
        <taxon>Bacillota</taxon>
        <taxon>Bacilli</taxon>
        <taxon>Bacillales</taxon>
        <taxon>Caryophanaceae</taxon>
        <taxon>Rummeliibacillus</taxon>
    </lineage>
</organism>
<dbReference type="KEGG" id="rst:ATY39_17260"/>
<feature type="compositionally biased region" description="Basic and acidic residues" evidence="1">
    <location>
        <begin position="26"/>
        <end position="37"/>
    </location>
</feature>
<accession>A0A143HIS5</accession>